<dbReference type="InterPro" id="IPR000917">
    <property type="entry name" value="Sulfatase_N"/>
</dbReference>
<evidence type="ECO:0000256" key="2">
    <source>
        <dbReference type="ARBA" id="ARBA00022801"/>
    </source>
</evidence>
<dbReference type="Pfam" id="PF00884">
    <property type="entry name" value="Sulfatase"/>
    <property type="match status" value="1"/>
</dbReference>
<dbReference type="PANTHER" id="PTHR45953">
    <property type="entry name" value="IDURONATE 2-SULFATASE"/>
    <property type="match status" value="1"/>
</dbReference>
<keyword evidence="1" id="KW-0479">Metal-binding</keyword>
<reference evidence="4" key="1">
    <citation type="submission" date="2020-05" db="EMBL/GenBank/DDBJ databases">
        <authorList>
            <person name="Chiriac C."/>
            <person name="Salcher M."/>
            <person name="Ghai R."/>
            <person name="Kavagutti S V."/>
        </authorList>
    </citation>
    <scope>NUCLEOTIDE SEQUENCE</scope>
</reference>
<dbReference type="SUPFAM" id="SSF53649">
    <property type="entry name" value="Alkaline phosphatase-like"/>
    <property type="match status" value="1"/>
</dbReference>
<gene>
    <name evidence="4" type="ORF">UFOPK2242_00460</name>
</gene>
<dbReference type="PANTHER" id="PTHR45953:SF1">
    <property type="entry name" value="IDURONATE 2-SULFATASE"/>
    <property type="match status" value="1"/>
</dbReference>
<evidence type="ECO:0000313" key="4">
    <source>
        <dbReference type="EMBL" id="CAB4651904.1"/>
    </source>
</evidence>
<evidence type="ECO:0000256" key="1">
    <source>
        <dbReference type="ARBA" id="ARBA00022723"/>
    </source>
</evidence>
<dbReference type="GO" id="GO:0046872">
    <property type="term" value="F:metal ion binding"/>
    <property type="evidence" value="ECO:0007669"/>
    <property type="project" value="UniProtKB-KW"/>
</dbReference>
<name>A0A6J6KUJ6_9ZZZZ</name>
<proteinExistence type="predicted"/>
<accession>A0A6J6KUJ6</accession>
<keyword evidence="2" id="KW-0378">Hydrolase</keyword>
<dbReference type="GO" id="GO:0005737">
    <property type="term" value="C:cytoplasm"/>
    <property type="evidence" value="ECO:0007669"/>
    <property type="project" value="TreeGrafter"/>
</dbReference>
<evidence type="ECO:0000259" key="3">
    <source>
        <dbReference type="Pfam" id="PF00884"/>
    </source>
</evidence>
<organism evidence="4">
    <name type="scientific">freshwater metagenome</name>
    <dbReference type="NCBI Taxonomy" id="449393"/>
    <lineage>
        <taxon>unclassified sequences</taxon>
        <taxon>metagenomes</taxon>
        <taxon>ecological metagenomes</taxon>
    </lineage>
</organism>
<feature type="domain" description="Sulfatase N-terminal" evidence="3">
    <location>
        <begin position="38"/>
        <end position="397"/>
    </location>
</feature>
<dbReference type="GO" id="GO:0008484">
    <property type="term" value="F:sulfuric ester hydrolase activity"/>
    <property type="evidence" value="ECO:0007669"/>
    <property type="project" value="TreeGrafter"/>
</dbReference>
<sequence length="529" mass="58637">MDKSREGDVLKGDVLEGRVLEGRVLEGEDKAIAALKGNVLLITIDQWRADCLGVLGHPAVVTPNLDRLAREGAVFTQHYAQSAPCGPSRASLHTGLYAMTHRSILNGTPLDDRFTNIAREARSLGFDPVLFGYTDTSPDPRILEADDPRLLSYEGLLPGYRAVLDMPEAAAPWHEWLSEQGYDVVEGESMQRPVDDSVASPAVYRAEHSEAAFLTGEVLRYLDEIEDEPFFIHATYIRPHPPFVAPAPYNTLVDPADVPMPVGLGTVAEEGAVSPILADALRADWIRAPESEEEIRQMRATYYGMLAEVDAQVGRLLDALRERPDWAQTLVIITADHGEELGDHHLTGKLGFYDASYRIPCIIRDPRTEADSARGQLISEFTENIDLMPTILEWLGAAVPSQCSGASLLSLVRGVTPDEWRDCVFWEWDFRDPVGRYPERRLGIPFDKSGMAVIRDAAGKYVHFAGMPALFFDLSTDPDGLVNRIDDPAYALTVLGYAQRMLTWRLEHAERTLTGYLICPLGAVDRRAN</sequence>
<dbReference type="CDD" id="cd16028">
    <property type="entry name" value="PMH"/>
    <property type="match status" value="1"/>
</dbReference>
<dbReference type="InterPro" id="IPR017850">
    <property type="entry name" value="Alkaline_phosphatase_core_sf"/>
</dbReference>
<dbReference type="Gene3D" id="3.40.720.10">
    <property type="entry name" value="Alkaline Phosphatase, subunit A"/>
    <property type="match status" value="1"/>
</dbReference>
<dbReference type="AlphaFoldDB" id="A0A6J6KUJ6"/>
<protein>
    <submittedName>
        <fullName evidence="4">Unannotated protein</fullName>
    </submittedName>
</protein>
<dbReference type="EMBL" id="CAEZWM010000038">
    <property type="protein sequence ID" value="CAB4651904.1"/>
    <property type="molecule type" value="Genomic_DNA"/>
</dbReference>